<sequence>MEHAYSRKYLGISKGKFKLSGVSNPKRIAGLSASQYLKITPVKSLHKYRSIHSIFVT</sequence>
<evidence type="ECO:0000313" key="2">
    <source>
        <dbReference type="Proteomes" id="UP000029843"/>
    </source>
</evidence>
<comment type="caution">
    <text evidence="1">The sequence shown here is derived from an EMBL/GenBank/DDBJ whole genome shotgun (WGS) entry which is preliminary data.</text>
</comment>
<organism evidence="1 2">
    <name type="scientific">Colwellia psychrerythraea</name>
    <name type="common">Vibrio psychroerythus</name>
    <dbReference type="NCBI Taxonomy" id="28229"/>
    <lineage>
        <taxon>Bacteria</taxon>
        <taxon>Pseudomonadati</taxon>
        <taxon>Pseudomonadota</taxon>
        <taxon>Gammaproteobacteria</taxon>
        <taxon>Alteromonadales</taxon>
        <taxon>Colwelliaceae</taxon>
        <taxon>Colwellia</taxon>
    </lineage>
</organism>
<proteinExistence type="predicted"/>
<protein>
    <submittedName>
        <fullName evidence="1">Uncharacterized protein</fullName>
    </submittedName>
</protein>
<evidence type="ECO:0000313" key="1">
    <source>
        <dbReference type="EMBL" id="KGJ86996.1"/>
    </source>
</evidence>
<accession>A0A099K9H2</accession>
<dbReference type="Proteomes" id="UP000029843">
    <property type="component" value="Unassembled WGS sequence"/>
</dbReference>
<dbReference type="AlphaFoldDB" id="A0A099K9H2"/>
<dbReference type="EMBL" id="JQED01000055">
    <property type="protein sequence ID" value="KGJ86996.1"/>
    <property type="molecule type" value="Genomic_DNA"/>
</dbReference>
<name>A0A099K9H2_COLPS</name>
<gene>
    <name evidence="1" type="ORF">ND2E_0403</name>
</gene>
<reference evidence="1 2" key="1">
    <citation type="submission" date="2014-08" db="EMBL/GenBank/DDBJ databases">
        <title>Genomic and Phenotypic Diversity of Colwellia psychrerythraea strains from Disparate Marine Basins.</title>
        <authorList>
            <person name="Techtmann S.M."/>
            <person name="Stelling S.C."/>
            <person name="Utturkar S.M."/>
            <person name="Alshibli N."/>
            <person name="Harris A."/>
            <person name="Brown S.D."/>
            <person name="Hazen T.C."/>
        </authorList>
    </citation>
    <scope>NUCLEOTIDE SEQUENCE [LARGE SCALE GENOMIC DNA]</scope>
    <source>
        <strain evidence="1 2">ND2E</strain>
    </source>
</reference>